<reference evidence="15 16" key="1">
    <citation type="submission" date="2018-07" db="EMBL/GenBank/DDBJ databases">
        <title>A high quality draft genome assembly of the barn swallow (H. rustica rustica).</title>
        <authorList>
            <person name="Formenti G."/>
            <person name="Chiara M."/>
            <person name="Poveda L."/>
            <person name="Francoijs K.-J."/>
            <person name="Bonisoli-Alquati A."/>
            <person name="Canova L."/>
            <person name="Gianfranceschi L."/>
            <person name="Horner D.S."/>
            <person name="Saino N."/>
        </authorList>
    </citation>
    <scope>NUCLEOTIDE SEQUENCE [LARGE SCALE GENOMIC DNA]</scope>
    <source>
        <strain evidence="15">Chelidonia</strain>
        <tissue evidence="15">Blood</tissue>
    </source>
</reference>
<evidence type="ECO:0000256" key="13">
    <source>
        <dbReference type="SAM" id="MobiDB-lite"/>
    </source>
</evidence>
<evidence type="ECO:0000256" key="5">
    <source>
        <dbReference type="ARBA" id="ARBA00022729"/>
    </source>
</evidence>
<name>A0A3M0JMZ9_HIRRU</name>
<keyword evidence="8" id="KW-0325">Glycoprotein</keyword>
<comment type="subcellular location">
    <subcellularLocation>
        <location evidence="1 12">Cell membrane</location>
        <topology evidence="1 12">Lipid-anchor</topology>
        <topology evidence="1 12">GPI-anchor</topology>
    </subcellularLocation>
</comment>
<dbReference type="GO" id="GO:0005576">
    <property type="term" value="C:extracellular region"/>
    <property type="evidence" value="ECO:0007669"/>
    <property type="project" value="TreeGrafter"/>
</dbReference>
<dbReference type="GO" id="GO:0098552">
    <property type="term" value="C:side of membrane"/>
    <property type="evidence" value="ECO:0007669"/>
    <property type="project" value="UniProtKB-KW"/>
</dbReference>
<evidence type="ECO:0000256" key="14">
    <source>
        <dbReference type="SAM" id="SignalP"/>
    </source>
</evidence>
<dbReference type="GO" id="GO:0090263">
    <property type="term" value="P:positive regulation of canonical Wnt signaling pathway"/>
    <property type="evidence" value="ECO:0007669"/>
    <property type="project" value="TreeGrafter"/>
</dbReference>
<evidence type="ECO:0000256" key="4">
    <source>
        <dbReference type="ARBA" id="ARBA00022622"/>
    </source>
</evidence>
<keyword evidence="7 12" id="KW-0472">Membrane</keyword>
<keyword evidence="9 12" id="KW-0357">Heparan sulfate</keyword>
<evidence type="ECO:0008006" key="17">
    <source>
        <dbReference type="Google" id="ProtNLM"/>
    </source>
</evidence>
<keyword evidence="4 12" id="KW-0336">GPI-anchor</keyword>
<feature type="region of interest" description="Disordered" evidence="13">
    <location>
        <begin position="312"/>
        <end position="331"/>
    </location>
</feature>
<evidence type="ECO:0000313" key="15">
    <source>
        <dbReference type="EMBL" id="RMC02346.1"/>
    </source>
</evidence>
<evidence type="ECO:0000256" key="11">
    <source>
        <dbReference type="RuleBase" id="RU003518"/>
    </source>
</evidence>
<evidence type="ECO:0000256" key="10">
    <source>
        <dbReference type="ARBA" id="ARBA00023288"/>
    </source>
</evidence>
<evidence type="ECO:0000256" key="12">
    <source>
        <dbReference type="RuleBase" id="RU003519"/>
    </source>
</evidence>
<accession>A0A3M0JMZ9</accession>
<dbReference type="STRING" id="333673.A0A3M0JMZ9"/>
<evidence type="ECO:0000256" key="7">
    <source>
        <dbReference type="ARBA" id="ARBA00023136"/>
    </source>
</evidence>
<protein>
    <recommendedName>
        <fullName evidence="17">Glypican-3 beta subunit</fullName>
    </recommendedName>
</protein>
<dbReference type="Pfam" id="PF01153">
    <property type="entry name" value="Glypican"/>
    <property type="match status" value="1"/>
</dbReference>
<feature type="compositionally biased region" description="Basic and acidic residues" evidence="13">
    <location>
        <begin position="312"/>
        <end position="322"/>
    </location>
</feature>
<evidence type="ECO:0000256" key="8">
    <source>
        <dbReference type="ARBA" id="ARBA00023180"/>
    </source>
</evidence>
<keyword evidence="16" id="KW-1185">Reference proteome</keyword>
<dbReference type="GO" id="GO:0005886">
    <property type="term" value="C:plasma membrane"/>
    <property type="evidence" value="ECO:0007669"/>
    <property type="project" value="UniProtKB-SubCell"/>
</dbReference>
<dbReference type="PANTHER" id="PTHR10822:SF19">
    <property type="entry name" value="GLYPICAN-5"/>
    <property type="match status" value="1"/>
</dbReference>
<keyword evidence="6 12" id="KW-0654">Proteoglycan</keyword>
<dbReference type="Proteomes" id="UP000269221">
    <property type="component" value="Unassembled WGS sequence"/>
</dbReference>
<dbReference type="GO" id="GO:1905475">
    <property type="term" value="P:regulation of protein localization to membrane"/>
    <property type="evidence" value="ECO:0007669"/>
    <property type="project" value="TreeGrafter"/>
</dbReference>
<keyword evidence="3" id="KW-1003">Cell membrane</keyword>
<keyword evidence="10 12" id="KW-0449">Lipoprotein</keyword>
<comment type="caution">
    <text evidence="15">The sequence shown here is derived from an EMBL/GenBank/DDBJ whole genome shotgun (WGS) entry which is preliminary data.</text>
</comment>
<dbReference type="PANTHER" id="PTHR10822">
    <property type="entry name" value="GLYPICAN"/>
    <property type="match status" value="1"/>
</dbReference>
<evidence type="ECO:0000256" key="3">
    <source>
        <dbReference type="ARBA" id="ARBA00022475"/>
    </source>
</evidence>
<gene>
    <name evidence="15" type="ORF">DUI87_21515</name>
</gene>
<evidence type="ECO:0000256" key="2">
    <source>
        <dbReference type="ARBA" id="ARBA00010260"/>
    </source>
</evidence>
<dbReference type="EMBL" id="QRBI01000134">
    <property type="protein sequence ID" value="RMC02346.1"/>
    <property type="molecule type" value="Genomic_DNA"/>
</dbReference>
<evidence type="ECO:0000256" key="9">
    <source>
        <dbReference type="ARBA" id="ARBA00023207"/>
    </source>
</evidence>
<evidence type="ECO:0000313" key="16">
    <source>
        <dbReference type="Proteomes" id="UP000269221"/>
    </source>
</evidence>
<evidence type="ECO:0000256" key="6">
    <source>
        <dbReference type="ARBA" id="ARBA00022974"/>
    </source>
</evidence>
<dbReference type="AlphaFoldDB" id="A0A3M0JMZ9"/>
<dbReference type="InterPro" id="IPR001863">
    <property type="entry name" value="Glypican"/>
</dbReference>
<sequence>MAAGGSRAVLGLWLLAAGLCGAAAAGRSPSCHEVRTAFQLRQIGPLKLVPDVPTAESDLQICQHRAPTCCTKKMEESYQAAVRRERTQSIQALNFELKYMIAGHITAFQEDRVLGVHLESHGIPQIYFICQWLLTALWDSGFWDRGRIAGHFESAGKEEKILGLPSEVLEEIGEIMFLKVNSQCSSSACVKHRWFCVVLVPRRFHSSFTAAGLGEEQKLDVFKPLCQAGADMALAVVPGFIIAAHLGSKVMNSLVAEHKGIQNDKILLGKDLWRSSGCRKNRLEIGSSRVKKAIPKSDCNSDERSLWYKEMGNENGKEHDGWSAEVEGINS</sequence>
<dbReference type="GO" id="GO:0009986">
    <property type="term" value="C:cell surface"/>
    <property type="evidence" value="ECO:0007669"/>
    <property type="project" value="TreeGrafter"/>
</dbReference>
<feature type="chain" id="PRO_5018282244" description="Glypican-3 beta subunit" evidence="14">
    <location>
        <begin position="25"/>
        <end position="331"/>
    </location>
</feature>
<organism evidence="15 16">
    <name type="scientific">Hirundo rustica rustica</name>
    <dbReference type="NCBI Taxonomy" id="333673"/>
    <lineage>
        <taxon>Eukaryota</taxon>
        <taxon>Metazoa</taxon>
        <taxon>Chordata</taxon>
        <taxon>Craniata</taxon>
        <taxon>Vertebrata</taxon>
        <taxon>Euteleostomi</taxon>
        <taxon>Archelosauria</taxon>
        <taxon>Archosauria</taxon>
        <taxon>Dinosauria</taxon>
        <taxon>Saurischia</taxon>
        <taxon>Theropoda</taxon>
        <taxon>Coelurosauria</taxon>
        <taxon>Aves</taxon>
        <taxon>Neognathae</taxon>
        <taxon>Neoaves</taxon>
        <taxon>Telluraves</taxon>
        <taxon>Australaves</taxon>
        <taxon>Passeriformes</taxon>
        <taxon>Sylvioidea</taxon>
        <taxon>Hirundinidae</taxon>
        <taxon>Hirundo</taxon>
    </lineage>
</organism>
<evidence type="ECO:0000256" key="1">
    <source>
        <dbReference type="ARBA" id="ARBA00004609"/>
    </source>
</evidence>
<keyword evidence="5 14" id="KW-0732">Signal</keyword>
<feature type="signal peptide" evidence="14">
    <location>
        <begin position="1"/>
        <end position="24"/>
    </location>
</feature>
<proteinExistence type="inferred from homology"/>
<comment type="similarity">
    <text evidence="2 11">Belongs to the glypican family.</text>
</comment>
<comment type="function">
    <text evidence="12">Cell surface proteoglycan.</text>
</comment>
<dbReference type="OrthoDB" id="6380619at2759"/>
<dbReference type="GO" id="GO:0016477">
    <property type="term" value="P:cell migration"/>
    <property type="evidence" value="ECO:0007669"/>
    <property type="project" value="TreeGrafter"/>
</dbReference>